<organism evidence="1 2">
    <name type="scientific">Tritrichomonas musculus</name>
    <dbReference type="NCBI Taxonomy" id="1915356"/>
    <lineage>
        <taxon>Eukaryota</taxon>
        <taxon>Metamonada</taxon>
        <taxon>Parabasalia</taxon>
        <taxon>Tritrichomonadida</taxon>
        <taxon>Tritrichomonadidae</taxon>
        <taxon>Tritrichomonas</taxon>
    </lineage>
</organism>
<sequence>MGISASAVKSIGNTVNHLFGPYIKSNYQPNYSQNDLNLLENIIRLPCMTHGSWAGRLVLINELRELFYQARQMSNINFQNLNQIYNRLLIEPIFKMQLHNKISEIIQNYSITDQGRNEICWSHAIATAIHLSQSRIVGREAVLIDEILQRILSGFGYQAQKLENVMRIVLPRFKLHYKQVNPINLTDIIVNSRVCVADFWLNGTQWYNFSKFFNDPNNKKRAITANDINREPKQSEIRGVKLEEGGHAVVLIDMNKDESTFMNSWGESWGDNGIFRVKLGAFDINFYDIFWYESDLSKSEIRLWNERCQEALQTFYQIIDGIEEEIEESKDLIYTAQVSFILEECSNLFHIEGCKEIFPGSQVAREVLSLIGYEENDENNKTNKDYMKKLKRNSNIVINGSVIRAQQIDVMVTILAQLSAIHKVDDQLHSMINQFWRIEKK</sequence>
<accession>A0ABR2K8U4</accession>
<evidence type="ECO:0008006" key="3">
    <source>
        <dbReference type="Google" id="ProtNLM"/>
    </source>
</evidence>
<comment type="caution">
    <text evidence="1">The sequence shown here is derived from an EMBL/GenBank/DDBJ whole genome shotgun (WGS) entry which is preliminary data.</text>
</comment>
<protein>
    <recommendedName>
        <fullName evidence="3">Peptidase C1A papain C-terminal domain-containing protein</fullName>
    </recommendedName>
</protein>
<dbReference type="EMBL" id="JAPFFF010000006">
    <property type="protein sequence ID" value="KAK8887543.1"/>
    <property type="molecule type" value="Genomic_DNA"/>
</dbReference>
<keyword evidence="2" id="KW-1185">Reference proteome</keyword>
<dbReference type="Gene3D" id="3.90.70.10">
    <property type="entry name" value="Cysteine proteinases"/>
    <property type="match status" value="1"/>
</dbReference>
<dbReference type="SUPFAM" id="SSF54001">
    <property type="entry name" value="Cysteine proteinases"/>
    <property type="match status" value="1"/>
</dbReference>
<dbReference type="Proteomes" id="UP001470230">
    <property type="component" value="Unassembled WGS sequence"/>
</dbReference>
<name>A0ABR2K8U4_9EUKA</name>
<evidence type="ECO:0000313" key="2">
    <source>
        <dbReference type="Proteomes" id="UP001470230"/>
    </source>
</evidence>
<dbReference type="InterPro" id="IPR038765">
    <property type="entry name" value="Papain-like_cys_pep_sf"/>
</dbReference>
<evidence type="ECO:0000313" key="1">
    <source>
        <dbReference type="EMBL" id="KAK8887543.1"/>
    </source>
</evidence>
<gene>
    <name evidence="1" type="ORF">M9Y10_038592</name>
</gene>
<proteinExistence type="predicted"/>
<reference evidence="1 2" key="1">
    <citation type="submission" date="2024-04" db="EMBL/GenBank/DDBJ databases">
        <title>Tritrichomonas musculus Genome.</title>
        <authorList>
            <person name="Alves-Ferreira E."/>
            <person name="Grigg M."/>
            <person name="Lorenzi H."/>
            <person name="Galac M."/>
        </authorList>
    </citation>
    <scope>NUCLEOTIDE SEQUENCE [LARGE SCALE GENOMIC DNA]</scope>
    <source>
        <strain evidence="1 2">EAF2021</strain>
    </source>
</reference>